<dbReference type="AlphaFoldDB" id="K1Z5N3"/>
<accession>K1Z5N3</accession>
<evidence type="ECO:0000313" key="1">
    <source>
        <dbReference type="EMBL" id="EKD44546.1"/>
    </source>
</evidence>
<proteinExistence type="predicted"/>
<comment type="caution">
    <text evidence="1">The sequence shown here is derived from an EMBL/GenBank/DDBJ whole genome shotgun (WGS) entry which is preliminary data.</text>
</comment>
<dbReference type="EMBL" id="AMFJ01028835">
    <property type="protein sequence ID" value="EKD44546.1"/>
    <property type="molecule type" value="Genomic_DNA"/>
</dbReference>
<gene>
    <name evidence="1" type="ORF">ACD_71C00104G0003</name>
</gene>
<reference evidence="1" key="1">
    <citation type="journal article" date="2012" name="Science">
        <title>Fermentation, hydrogen, and sulfur metabolism in multiple uncultivated bacterial phyla.</title>
        <authorList>
            <person name="Wrighton K.C."/>
            <person name="Thomas B.C."/>
            <person name="Sharon I."/>
            <person name="Miller C.S."/>
            <person name="Castelle C.J."/>
            <person name="VerBerkmoes N.C."/>
            <person name="Wilkins M.J."/>
            <person name="Hettich R.L."/>
            <person name="Lipton M.S."/>
            <person name="Williams K.H."/>
            <person name="Long P.E."/>
            <person name="Banfield J.F."/>
        </authorList>
    </citation>
    <scope>NUCLEOTIDE SEQUENCE [LARGE SCALE GENOMIC DNA]</scope>
</reference>
<protein>
    <submittedName>
        <fullName evidence="1">Uncharacterized protein</fullName>
    </submittedName>
</protein>
<organism evidence="1">
    <name type="scientific">uncultured bacterium</name>
    <name type="common">gcode 4</name>
    <dbReference type="NCBI Taxonomy" id="1234023"/>
    <lineage>
        <taxon>Bacteria</taxon>
        <taxon>environmental samples</taxon>
    </lineage>
</organism>
<sequence length="95" mass="11315">MQIAISSLLEILSSLSSEWEYADALIKKIKSWDFTNQDNEDISRLITDSFDTIKDEDTRIKIQNILFQKSLLDLEEWEMKKWDMIELQEIMGRLE</sequence>
<name>K1Z5N3_9BACT</name>